<keyword evidence="2" id="KW-0805">Transcription regulation</keyword>
<evidence type="ECO:0000259" key="6">
    <source>
        <dbReference type="Pfam" id="PF04542"/>
    </source>
</evidence>
<dbReference type="GO" id="GO:0006352">
    <property type="term" value="P:DNA-templated transcription initiation"/>
    <property type="evidence" value="ECO:0007669"/>
    <property type="project" value="InterPro"/>
</dbReference>
<accession>U5VPX1</accession>
<dbReference type="EMBL" id="CP006272">
    <property type="protein sequence ID" value="AGZ38857.1"/>
    <property type="molecule type" value="Genomic_DNA"/>
</dbReference>
<protein>
    <submittedName>
        <fullName evidence="8">ECF subfamily RNA polymerase sigma-24 factor</fullName>
    </submittedName>
</protein>
<name>U5VPX1_9ACTN</name>
<dbReference type="NCBIfam" id="TIGR02937">
    <property type="entry name" value="sigma70-ECF"/>
    <property type="match status" value="1"/>
</dbReference>
<evidence type="ECO:0000256" key="1">
    <source>
        <dbReference type="ARBA" id="ARBA00010641"/>
    </source>
</evidence>
<feature type="domain" description="RNA polymerase sigma-70 region 2" evidence="6">
    <location>
        <begin position="7"/>
        <end position="73"/>
    </location>
</feature>
<dbReference type="SUPFAM" id="SSF88946">
    <property type="entry name" value="Sigma2 domain of RNA polymerase sigma factors"/>
    <property type="match status" value="1"/>
</dbReference>
<dbReference type="PATRIC" id="fig|1246995.3.peg.570"/>
<sequence length="158" mass="17760">MEFEDFIRSRHAALLRFAHVLTGDPHVAQDVVQEALERAGMSWRRIQRKDDPEGYVRRAIVNRHLNRIRSLRRERLVDAPPDAGYLDAEPRDTTIWNLLATLPKKQRAALVCRYYLDLSEAQTAELLGCSVGTVKSNSSRALAKLRAALPATTIGSGI</sequence>
<dbReference type="InterPro" id="IPR013325">
    <property type="entry name" value="RNA_pol_sigma_r2"/>
</dbReference>
<dbReference type="GO" id="GO:0016987">
    <property type="term" value="F:sigma factor activity"/>
    <property type="evidence" value="ECO:0007669"/>
    <property type="project" value="UniProtKB-KW"/>
</dbReference>
<evidence type="ECO:0000256" key="5">
    <source>
        <dbReference type="ARBA" id="ARBA00023163"/>
    </source>
</evidence>
<dbReference type="NCBIfam" id="TIGR02983">
    <property type="entry name" value="SigE-fam_strep"/>
    <property type="match status" value="1"/>
</dbReference>
<comment type="similarity">
    <text evidence="1">Belongs to the sigma-70 factor family. ECF subfamily.</text>
</comment>
<dbReference type="InterPro" id="IPR014284">
    <property type="entry name" value="RNA_pol_sigma-70_dom"/>
</dbReference>
<dbReference type="Gene3D" id="1.10.1740.10">
    <property type="match status" value="1"/>
</dbReference>
<dbReference type="PANTHER" id="PTHR43133">
    <property type="entry name" value="RNA POLYMERASE ECF-TYPE SIGMA FACTO"/>
    <property type="match status" value="1"/>
</dbReference>
<dbReference type="PANTHER" id="PTHR43133:SF50">
    <property type="entry name" value="ECF RNA POLYMERASE SIGMA FACTOR SIGM"/>
    <property type="match status" value="1"/>
</dbReference>
<dbReference type="HOGENOM" id="CLU_047691_15_4_11"/>
<reference evidence="8 9" key="1">
    <citation type="journal article" date="2014" name="J. Biotechnol.">
        <title>Complete genome sequence of the actinobacterium Actinoplanes friuliensis HAG 010964, producer of the lipopeptide antibiotic friulimycin.</title>
        <authorList>
            <person name="Ruckert C."/>
            <person name="Szczepanowski R."/>
            <person name="Albersmeier A."/>
            <person name="Goesmann A."/>
            <person name="Fischer N."/>
            <person name="Steinkamper A."/>
            <person name="Puhler A."/>
            <person name="Biener R."/>
            <person name="Schwartz D."/>
            <person name="Kalinowski J."/>
        </authorList>
    </citation>
    <scope>NUCLEOTIDE SEQUENCE [LARGE SCALE GENOMIC DNA]</scope>
    <source>
        <strain evidence="8 9">DSM 7358</strain>
    </source>
</reference>
<evidence type="ECO:0000256" key="2">
    <source>
        <dbReference type="ARBA" id="ARBA00023015"/>
    </source>
</evidence>
<keyword evidence="9" id="KW-1185">Reference proteome</keyword>
<organism evidence="8 9">
    <name type="scientific">Actinoplanes friuliensis DSM 7358</name>
    <dbReference type="NCBI Taxonomy" id="1246995"/>
    <lineage>
        <taxon>Bacteria</taxon>
        <taxon>Bacillati</taxon>
        <taxon>Actinomycetota</taxon>
        <taxon>Actinomycetes</taxon>
        <taxon>Micromonosporales</taxon>
        <taxon>Micromonosporaceae</taxon>
        <taxon>Actinoplanes</taxon>
    </lineage>
</organism>
<keyword evidence="5" id="KW-0804">Transcription</keyword>
<proteinExistence type="inferred from homology"/>
<gene>
    <name evidence="8" type="ORF">AFR_02840</name>
</gene>
<evidence type="ECO:0000256" key="3">
    <source>
        <dbReference type="ARBA" id="ARBA00023082"/>
    </source>
</evidence>
<keyword evidence="3" id="KW-0731">Sigma factor</keyword>
<dbReference type="Gene3D" id="1.10.10.10">
    <property type="entry name" value="Winged helix-like DNA-binding domain superfamily/Winged helix DNA-binding domain"/>
    <property type="match status" value="1"/>
</dbReference>
<dbReference type="KEGG" id="afs:AFR_02840"/>
<dbReference type="SUPFAM" id="SSF88659">
    <property type="entry name" value="Sigma3 and sigma4 domains of RNA polymerase sigma factors"/>
    <property type="match status" value="1"/>
</dbReference>
<evidence type="ECO:0000313" key="8">
    <source>
        <dbReference type="EMBL" id="AGZ38857.1"/>
    </source>
</evidence>
<dbReference type="GO" id="GO:0003677">
    <property type="term" value="F:DNA binding"/>
    <property type="evidence" value="ECO:0007669"/>
    <property type="project" value="UniProtKB-KW"/>
</dbReference>
<evidence type="ECO:0000256" key="4">
    <source>
        <dbReference type="ARBA" id="ARBA00023125"/>
    </source>
</evidence>
<dbReference type="InterPro" id="IPR007627">
    <property type="entry name" value="RNA_pol_sigma70_r2"/>
</dbReference>
<evidence type="ECO:0000313" key="9">
    <source>
        <dbReference type="Proteomes" id="UP000017746"/>
    </source>
</evidence>
<dbReference type="Pfam" id="PF04542">
    <property type="entry name" value="Sigma70_r2"/>
    <property type="match status" value="1"/>
</dbReference>
<dbReference type="Pfam" id="PF08281">
    <property type="entry name" value="Sigma70_r4_2"/>
    <property type="match status" value="1"/>
</dbReference>
<feature type="domain" description="RNA polymerase sigma factor 70 region 4 type 2" evidence="7">
    <location>
        <begin position="95"/>
        <end position="145"/>
    </location>
</feature>
<dbReference type="AlphaFoldDB" id="U5VPX1"/>
<dbReference type="STRING" id="1246995.AFR_02840"/>
<dbReference type="InterPro" id="IPR014325">
    <property type="entry name" value="RNA_pol_sigma-E_actinobac"/>
</dbReference>
<dbReference type="eggNOG" id="COG1595">
    <property type="taxonomic scope" value="Bacteria"/>
</dbReference>
<dbReference type="InterPro" id="IPR036388">
    <property type="entry name" value="WH-like_DNA-bd_sf"/>
</dbReference>
<dbReference type="InterPro" id="IPR013249">
    <property type="entry name" value="RNA_pol_sigma70_r4_t2"/>
</dbReference>
<dbReference type="InterPro" id="IPR013324">
    <property type="entry name" value="RNA_pol_sigma_r3/r4-like"/>
</dbReference>
<dbReference type="InterPro" id="IPR039425">
    <property type="entry name" value="RNA_pol_sigma-70-like"/>
</dbReference>
<dbReference type="CDD" id="cd06171">
    <property type="entry name" value="Sigma70_r4"/>
    <property type="match status" value="1"/>
</dbReference>
<keyword evidence="4" id="KW-0238">DNA-binding</keyword>
<dbReference type="Proteomes" id="UP000017746">
    <property type="component" value="Chromosome"/>
</dbReference>
<evidence type="ECO:0000259" key="7">
    <source>
        <dbReference type="Pfam" id="PF08281"/>
    </source>
</evidence>